<dbReference type="InterPro" id="IPR025139">
    <property type="entry name" value="DUF4062"/>
</dbReference>
<dbReference type="EMBL" id="DXBX01000002">
    <property type="protein sequence ID" value="HIZ32004.1"/>
    <property type="molecule type" value="Genomic_DNA"/>
</dbReference>
<dbReference type="Pfam" id="PF24883">
    <property type="entry name" value="NPHP3_N"/>
    <property type="match status" value="1"/>
</dbReference>
<dbReference type="GO" id="GO:0080008">
    <property type="term" value="C:Cul4-RING E3 ubiquitin ligase complex"/>
    <property type="evidence" value="ECO:0007669"/>
    <property type="project" value="TreeGrafter"/>
</dbReference>
<dbReference type="InterPro" id="IPR051191">
    <property type="entry name" value="DCAF12"/>
</dbReference>
<comment type="caution">
    <text evidence="5">The sequence shown here is derived from an EMBL/GenBank/DDBJ whole genome shotgun (WGS) entry which is preliminary data.</text>
</comment>
<feature type="domain" description="DUF4062" evidence="3">
    <location>
        <begin position="13"/>
        <end position="103"/>
    </location>
</feature>
<dbReference type="Gene3D" id="3.40.50.300">
    <property type="entry name" value="P-loop containing nucleotide triphosphate hydrolases"/>
    <property type="match status" value="1"/>
</dbReference>
<feature type="domain" description="Nephrocystin 3-like N-terminal" evidence="4">
    <location>
        <begin position="306"/>
        <end position="438"/>
    </location>
</feature>
<keyword evidence="1" id="KW-0677">Repeat</keyword>
<feature type="region of interest" description="Disordered" evidence="2">
    <location>
        <begin position="1502"/>
        <end position="1521"/>
    </location>
</feature>
<evidence type="ECO:0000313" key="6">
    <source>
        <dbReference type="Proteomes" id="UP000824028"/>
    </source>
</evidence>
<proteinExistence type="predicted"/>
<dbReference type="PANTHER" id="PTHR19860">
    <property type="entry name" value="DDB1- AND CUL4-ASSOCIATED FACTOR 12-RELATED"/>
    <property type="match status" value="1"/>
</dbReference>
<dbReference type="Pfam" id="PF13271">
    <property type="entry name" value="DUF4062"/>
    <property type="match status" value="1"/>
</dbReference>
<evidence type="ECO:0000259" key="3">
    <source>
        <dbReference type="Pfam" id="PF13271"/>
    </source>
</evidence>
<reference evidence="5" key="1">
    <citation type="journal article" date="2021" name="PeerJ">
        <title>Extensive microbial diversity within the chicken gut microbiome revealed by metagenomics and culture.</title>
        <authorList>
            <person name="Gilroy R."/>
            <person name="Ravi A."/>
            <person name="Getino M."/>
            <person name="Pursley I."/>
            <person name="Horton D.L."/>
            <person name="Alikhan N.F."/>
            <person name="Baker D."/>
            <person name="Gharbi K."/>
            <person name="Hall N."/>
            <person name="Watson M."/>
            <person name="Adriaenssens E.M."/>
            <person name="Foster-Nyarko E."/>
            <person name="Jarju S."/>
            <person name="Secka A."/>
            <person name="Antonio M."/>
            <person name="Oren A."/>
            <person name="Chaudhuri R.R."/>
            <person name="La Ragione R."/>
            <person name="Hildebrand F."/>
            <person name="Pallen M.J."/>
        </authorList>
    </citation>
    <scope>NUCLEOTIDE SEQUENCE</scope>
    <source>
        <strain evidence="5">ChiHjej9B8-1298</strain>
    </source>
</reference>
<gene>
    <name evidence="5" type="ORF">H9814_00425</name>
</gene>
<protein>
    <submittedName>
        <fullName evidence="5">DUF4062 domain-containing protein</fullName>
    </submittedName>
</protein>
<dbReference type="PANTHER" id="PTHR19860:SF40">
    <property type="entry name" value="WD40 REPEAT-CONTAINING PROTEIN"/>
    <property type="match status" value="1"/>
</dbReference>
<organism evidence="5 6">
    <name type="scientific">Candidatus Bacteroides merdigallinarum</name>
    <dbReference type="NCBI Taxonomy" id="2838473"/>
    <lineage>
        <taxon>Bacteria</taxon>
        <taxon>Pseudomonadati</taxon>
        <taxon>Bacteroidota</taxon>
        <taxon>Bacteroidia</taxon>
        <taxon>Bacteroidales</taxon>
        <taxon>Bacteroidaceae</taxon>
        <taxon>Bacteroides</taxon>
    </lineage>
</organism>
<evidence type="ECO:0000259" key="4">
    <source>
        <dbReference type="Pfam" id="PF24883"/>
    </source>
</evidence>
<evidence type="ECO:0000256" key="1">
    <source>
        <dbReference type="ARBA" id="ARBA00022737"/>
    </source>
</evidence>
<sequence length="1716" mass="201574">MDTQSTSWKVISIFISSTFLDMDMERDYLKYYVLPRLETEFAAYRLSFQLIDLRWGVVTSDIEQEQEKQAAVLNVCFNEIKRSRPYFIGLIGERYGWIPPAQSIKEVMSRLNDEERTLFEQTEDTSITELEMQFGGLGTPELLQNSLFYFRDPQSYVHMDEKTRQCYSDLARLEGRETQRKIAQKLTNLKEKIRTKFSEAGLEDSVHEYALEWTGDGFKGLDVWGDQVFNDLKKRLLTHEIANRTRVINDKDEQEEEAFRLFVSKHIEQFTGRRPLINRHIDCFLQQLQTEFPNDFYGGKWGDGYEFRTWENSNSDYHHSLLTGRSGKGKSSLFCQFYDYMDKHLPVNVILLGHSAGVTPESCHLYSMFRHFCKQLARRMHIDYTEPDAGKESISQYTQHLRNDFDKLCQAAAKRNLHVAIMIDALDRFLDDKAVLSLSFLLNLRKVELGNPKRSLIHFDTMQKATYVRLFWGTCTEEYLKKEIEPYFKLTDEYSFLKVEYLEDYSRGDATALLKRVLANSGKELPETITQKLLNKQNAHGNRAYGSPLWIILATNILSAIDSYDFSMMRQSSAINEEEKITLFLENMVDEFSCDPQELFLQLLDKAARRFGKKLVYETLTFIAFSWHGLSDHELEELMGKDWNAVEFAAFRRWFSFLINEFESEGKWSFGHKLIQDAFKQTVHQPASLYQKLYALSQKHGSADEQLYYLLLSHDEKQTIAYLKDHCNNKSQLSNSLFSLASIERDCVYHAIRLLIENSEEEHADQLRDILETLKYSDCLLIIQKLVREIPLEKMPSPVVEQLKYLWADDENLSCEEKLRRWSLYTHKTNQGNPTKAEQLTEARFRLAICLAKGQMWEALRLVKQFEQEHRTEFENSFYLPQEKLALTCAEALLTAGVWKQAKDITNALTDKLINRVESHPDDIPSLLLLARICQVQKDLLRPYISSYPEITEKEAQKYEDTFQEILLQLFSNASLPLNQETKEYLLEKGEEKHRSLTALTRTTNAFSFKFTLSNEGNTEVWINELQESDFQYAPTVILCYGNLQQDLALKLQLIRAIPSQCKELTEGIRKTWSLTMYQLSAERVKTCTDSRRREEFVIQFLKDYRQYVAEWIQGIYGLHLTFDIYKFQICFENLPNEEFITYEDVQEDLLKLSKRKDKEIKRLCALFYLSNDHYEEASRLLEGETDKEYLMLWILSQLLSPIKDDHTRKDKAIITHQTDVLIQRLKRDYAKIFTPQEKAYLFSSLYLHKAMSLITNLVDAFFFSDEDEIEDKNGGNTPDEHLKEKIQEDLQKAEQWLTSIDRTAWNNNLKEVAILFYTHSAFFETYTHFRWPTIDMRNYKPAFIDPTVLKRAKACMKQAKDIWNEFPKSDFTPVLPAIIALSQAAICTATGNMEEAITAFNRFFDNSNEYDFSGMGSIVRDFWVVNKLNYNPQLIYQDDTLDPEAKADKFLTYMNPRGAWNVLLEEANSWAWNWKDIREEELVYRYRVSKKLSLLINDALETDPDDQDPNDNSPKRETKNKEKLNELFRHVYYAVLLSESEKLRQRIIEDWHNYKHNDTFRMNFTSIPDILEQNRYTFLLKMLEETGIFTPRLRFYHALCLFNQEKNLSKAIRLLETLATENTTSPELRQLCNINRLIGYLKTRDLPAFARLYASDSILTIQDRCSVKALQHTYKQLALAENYWHTPAWKRFFKKKQPLPETFSVPYDKGVLYLI</sequence>
<name>A0A9D2J176_9BACE</name>
<dbReference type="Proteomes" id="UP000824028">
    <property type="component" value="Unassembled WGS sequence"/>
</dbReference>
<accession>A0A9D2J176</accession>
<evidence type="ECO:0000313" key="5">
    <source>
        <dbReference type="EMBL" id="HIZ32004.1"/>
    </source>
</evidence>
<reference evidence="5" key="2">
    <citation type="submission" date="2021-04" db="EMBL/GenBank/DDBJ databases">
        <authorList>
            <person name="Gilroy R."/>
        </authorList>
    </citation>
    <scope>NUCLEOTIDE SEQUENCE</scope>
    <source>
        <strain evidence="5">ChiHjej9B8-1298</strain>
    </source>
</reference>
<dbReference type="SUPFAM" id="SSF52540">
    <property type="entry name" value="P-loop containing nucleoside triphosphate hydrolases"/>
    <property type="match status" value="1"/>
</dbReference>
<dbReference type="InterPro" id="IPR056884">
    <property type="entry name" value="NPHP3-like_N"/>
</dbReference>
<evidence type="ECO:0000256" key="2">
    <source>
        <dbReference type="SAM" id="MobiDB-lite"/>
    </source>
</evidence>
<dbReference type="InterPro" id="IPR027417">
    <property type="entry name" value="P-loop_NTPase"/>
</dbReference>